<dbReference type="InterPro" id="IPR055768">
    <property type="entry name" value="DUF7344"/>
</dbReference>
<feature type="transmembrane region" description="Helical" evidence="1">
    <location>
        <begin position="124"/>
        <end position="146"/>
    </location>
</feature>
<comment type="caution">
    <text evidence="3">The sequence shown here is derived from an EMBL/GenBank/DDBJ whole genome shotgun (WGS) entry which is preliminary data.</text>
</comment>
<feature type="transmembrane region" description="Helical" evidence="1">
    <location>
        <begin position="152"/>
        <end position="171"/>
    </location>
</feature>
<protein>
    <recommendedName>
        <fullName evidence="2">DUF7344 domain-containing protein</fullName>
    </recommendedName>
</protein>
<proteinExistence type="predicted"/>
<keyword evidence="4" id="KW-1185">Reference proteome</keyword>
<organism evidence="3 4">
    <name type="scientific">Haloplanus litoreus</name>
    <dbReference type="NCBI Taxonomy" id="767515"/>
    <lineage>
        <taxon>Archaea</taxon>
        <taxon>Methanobacteriati</taxon>
        <taxon>Methanobacteriota</taxon>
        <taxon>Stenosarchaea group</taxon>
        <taxon>Halobacteria</taxon>
        <taxon>Halobacteriales</taxon>
        <taxon>Haloferacaceae</taxon>
        <taxon>Haloplanus</taxon>
    </lineage>
</organism>
<evidence type="ECO:0000313" key="4">
    <source>
        <dbReference type="Proteomes" id="UP001596434"/>
    </source>
</evidence>
<evidence type="ECO:0000313" key="3">
    <source>
        <dbReference type="EMBL" id="MFC7255237.1"/>
    </source>
</evidence>
<evidence type="ECO:0000256" key="1">
    <source>
        <dbReference type="SAM" id="Phobius"/>
    </source>
</evidence>
<dbReference type="GeneID" id="96953589"/>
<dbReference type="AlphaFoldDB" id="A0ABD5ZX90"/>
<dbReference type="EMBL" id="JBHTAT010000001">
    <property type="protein sequence ID" value="MFC7255237.1"/>
    <property type="molecule type" value="Genomic_DNA"/>
</dbReference>
<dbReference type="Gene3D" id="1.10.10.10">
    <property type="entry name" value="Winged helix-like DNA-binding domain superfamily/Winged helix DNA-binding domain"/>
    <property type="match status" value="1"/>
</dbReference>
<keyword evidence="1" id="KW-0812">Transmembrane</keyword>
<dbReference type="Proteomes" id="UP001596434">
    <property type="component" value="Unassembled WGS sequence"/>
</dbReference>
<feature type="domain" description="DUF7344" evidence="2">
    <location>
        <begin position="19"/>
        <end position="98"/>
    </location>
</feature>
<keyword evidence="1" id="KW-0472">Membrane</keyword>
<evidence type="ECO:0000259" key="2">
    <source>
        <dbReference type="Pfam" id="PF24035"/>
    </source>
</evidence>
<name>A0ABD5ZX90_9EURY</name>
<dbReference type="InterPro" id="IPR036388">
    <property type="entry name" value="WH-like_DNA-bd_sf"/>
</dbReference>
<reference evidence="3 4" key="1">
    <citation type="journal article" date="2019" name="Int. J. Syst. Evol. Microbiol.">
        <title>The Global Catalogue of Microorganisms (GCM) 10K type strain sequencing project: providing services to taxonomists for standard genome sequencing and annotation.</title>
        <authorList>
            <consortium name="The Broad Institute Genomics Platform"/>
            <consortium name="The Broad Institute Genome Sequencing Center for Infectious Disease"/>
            <person name="Wu L."/>
            <person name="Ma J."/>
        </authorList>
    </citation>
    <scope>NUCLEOTIDE SEQUENCE [LARGE SCALE GENOMIC DNA]</scope>
    <source>
        <strain evidence="3 4">GX21</strain>
    </source>
</reference>
<gene>
    <name evidence="3" type="ORF">ACFQKE_08025</name>
</gene>
<dbReference type="Pfam" id="PF24035">
    <property type="entry name" value="DUF7344"/>
    <property type="match status" value="1"/>
</dbReference>
<accession>A0ABD5ZX90</accession>
<sequence length="176" mass="19734">MAPQLIPAEAEELSRDALFSILRNERRREVINYLREHEGPVDLRELSEYIAAIENDCEENEVTYKQRKRVQTALYQMHLPKLADQNIVSYDRRAGRVELADGAEDCLPYLDAVTERSRRRWGRWYLLVAVVCAVPVGLAALGVRPFAAVSGLGYAAVVCTAFVALSVAQAVTERGI</sequence>
<dbReference type="RefSeq" id="WP_379703449.1">
    <property type="nucleotide sequence ID" value="NZ_JBHTAT010000001.1"/>
</dbReference>
<keyword evidence="1" id="KW-1133">Transmembrane helix</keyword>